<keyword evidence="2" id="KW-1185">Reference proteome</keyword>
<evidence type="ECO:0000313" key="2">
    <source>
        <dbReference type="Proteomes" id="UP000814128"/>
    </source>
</evidence>
<protein>
    <submittedName>
        <fullName evidence="1">Telomere length regulation protein-domain-containing protein</fullName>
    </submittedName>
</protein>
<accession>A0ACB8QWN5</accession>
<proteinExistence type="predicted"/>
<sequence>MAADQLDASSQIQDLINRLRSPIPDLPTLLSLLTAPLDCLSILPPRFHQYKAITLPPDAFRTSRHVPLIQRALLEHVTPAWKPALDEANMMALVDQYFVPDAFMNATPSAGQVSMHAYSTLLSLPFNDYSLSLLTRLSTSYPVDRLYTSIYGTGSSVRAGYLWEDAIRNVLSVPAKVANALEGRNIPPELEQGQYFRNLSIRTEILLYTQSERNIADELSPSVFLLTKLVNVGAFPPSRTLSPSQPTFFGHALDKIRSRLAQPSVNQYSNLWMGLLASCPSLTVQSILHSLFAHFENPTLALDTSPRGRGHIKQVAQALRDMLGDANGFWDSMTAVIIGRTWDDSHARIFSCWAAGAKGGRVDKQNLEKLVNTILDVWTSAEHVKHSLLSKHRYITLLLLCTLTYLPPTSPILKELSFSPPFIQSITYYISHLDQSVRRCGMLVAEEVAHLAGKTLDFKDWDGDDDGKKWAREVRVLLSERDIDFDGTVDGSVPPELDVIELVDEIVESRESKPAVVATEYDSDDSLTGYADVSSSRSPSPTMEELAEIERDPTLNVGQKKIPRPVYLAQLGELIRSTSGTQSGEDMQEADKISVALNIAEELIRRKCDYGTELEENSVNLVYGLVGLKDNFDLEGFDRKRQAALIALVACSPTRAAPAIIEEFFKNQYSMDQRFAMLNALALGARELAGLPMPDDAPLKPLTGRRIDFPSKRLPPALHERYNQDPTSRVQGMLEGITRLSIAGTRDAAEDRIPAAARERQLRIRQPTKVAEVQHRSIPSTTTTPISRPTFTTLGVEHFLYPLMNRFWLFLRDEQVREARTAAREPLHRYRGTGTALVLSSPVLAHFLATLAVLVHAARTAPAWRAVVAPDALELAVTLGTRPLSRADPDDDTEGDDLEARVLAVALELALVVLEGSVELDDGRVLALEHTGLLVATSEWAQTVFEALDKGLRVRGGGGAAEVRLSKAVASVVLKADEISQKWRRSMIVM</sequence>
<dbReference type="EMBL" id="MU273477">
    <property type="protein sequence ID" value="KAI0035955.1"/>
    <property type="molecule type" value="Genomic_DNA"/>
</dbReference>
<reference evidence="1" key="1">
    <citation type="submission" date="2021-02" db="EMBL/GenBank/DDBJ databases">
        <authorList>
            <consortium name="DOE Joint Genome Institute"/>
            <person name="Ahrendt S."/>
            <person name="Looney B.P."/>
            <person name="Miyauchi S."/>
            <person name="Morin E."/>
            <person name="Drula E."/>
            <person name="Courty P.E."/>
            <person name="Chicoki N."/>
            <person name="Fauchery L."/>
            <person name="Kohler A."/>
            <person name="Kuo A."/>
            <person name="Labutti K."/>
            <person name="Pangilinan J."/>
            <person name="Lipzen A."/>
            <person name="Riley R."/>
            <person name="Andreopoulos W."/>
            <person name="He G."/>
            <person name="Johnson J."/>
            <person name="Barry K.W."/>
            <person name="Grigoriev I.V."/>
            <person name="Nagy L."/>
            <person name="Hibbett D."/>
            <person name="Henrissat B."/>
            <person name="Matheny P.B."/>
            <person name="Labbe J."/>
            <person name="Martin F."/>
        </authorList>
    </citation>
    <scope>NUCLEOTIDE SEQUENCE</scope>
    <source>
        <strain evidence="1">EC-137</strain>
    </source>
</reference>
<dbReference type="Proteomes" id="UP000814128">
    <property type="component" value="Unassembled WGS sequence"/>
</dbReference>
<gene>
    <name evidence="1" type="ORF">K488DRAFT_42126</name>
</gene>
<evidence type="ECO:0000313" key="1">
    <source>
        <dbReference type="EMBL" id="KAI0035955.1"/>
    </source>
</evidence>
<organism evidence="1 2">
    <name type="scientific">Vararia minispora EC-137</name>
    <dbReference type="NCBI Taxonomy" id="1314806"/>
    <lineage>
        <taxon>Eukaryota</taxon>
        <taxon>Fungi</taxon>
        <taxon>Dikarya</taxon>
        <taxon>Basidiomycota</taxon>
        <taxon>Agaricomycotina</taxon>
        <taxon>Agaricomycetes</taxon>
        <taxon>Russulales</taxon>
        <taxon>Lachnocladiaceae</taxon>
        <taxon>Vararia</taxon>
    </lineage>
</organism>
<reference evidence="1" key="2">
    <citation type="journal article" date="2022" name="New Phytol.">
        <title>Evolutionary transition to the ectomycorrhizal habit in the genomes of a hyperdiverse lineage of mushroom-forming fungi.</title>
        <authorList>
            <person name="Looney B."/>
            <person name="Miyauchi S."/>
            <person name="Morin E."/>
            <person name="Drula E."/>
            <person name="Courty P.E."/>
            <person name="Kohler A."/>
            <person name="Kuo A."/>
            <person name="LaButti K."/>
            <person name="Pangilinan J."/>
            <person name="Lipzen A."/>
            <person name="Riley R."/>
            <person name="Andreopoulos W."/>
            <person name="He G."/>
            <person name="Johnson J."/>
            <person name="Nolan M."/>
            <person name="Tritt A."/>
            <person name="Barry K.W."/>
            <person name="Grigoriev I.V."/>
            <person name="Nagy L.G."/>
            <person name="Hibbett D."/>
            <person name="Henrissat B."/>
            <person name="Matheny P.B."/>
            <person name="Labbe J."/>
            <person name="Martin F.M."/>
        </authorList>
    </citation>
    <scope>NUCLEOTIDE SEQUENCE</scope>
    <source>
        <strain evidence="1">EC-137</strain>
    </source>
</reference>
<comment type="caution">
    <text evidence="1">The sequence shown here is derived from an EMBL/GenBank/DDBJ whole genome shotgun (WGS) entry which is preliminary data.</text>
</comment>
<name>A0ACB8QWN5_9AGAM</name>